<dbReference type="OMA" id="RFPAWSE"/>
<dbReference type="GO" id="GO:0016491">
    <property type="term" value="F:oxidoreductase activity"/>
    <property type="evidence" value="ECO:0007669"/>
    <property type="project" value="InterPro"/>
</dbReference>
<protein>
    <recommendedName>
        <fullName evidence="1">Nitroreductase domain-containing protein</fullName>
    </recommendedName>
</protein>
<dbReference type="SUPFAM" id="SSF55469">
    <property type="entry name" value="FMN-dependent nitroreductase-like"/>
    <property type="match status" value="1"/>
</dbReference>
<reference evidence="2 3" key="1">
    <citation type="journal article" date="2011" name="Proc. Natl. Acad. Sci. U.S.A.">
        <title>Evolutionary erosion of yeast sex chromosomes by mating-type switching accidents.</title>
        <authorList>
            <person name="Gordon J.L."/>
            <person name="Armisen D."/>
            <person name="Proux-Wera E."/>
            <person name="Oheigeartaigh S.S."/>
            <person name="Byrne K.P."/>
            <person name="Wolfe K.H."/>
        </authorList>
    </citation>
    <scope>NUCLEOTIDE SEQUENCE [LARGE SCALE GENOMIC DNA]</scope>
    <source>
        <strain evidence="3">ATCC 76901 / BCRC 22586 / CBS 4309 / NBRC 1992 / NRRL Y-12630</strain>
    </source>
</reference>
<dbReference type="PANTHER" id="PTHR43035:SF1">
    <property type="entry name" value="FATTY ACID REPRESSION MUTANT PROTEIN 2-RELATED"/>
    <property type="match status" value="1"/>
</dbReference>
<dbReference type="KEGG" id="ncs:NCAS_0B08760"/>
<organism evidence="2 3">
    <name type="scientific">Naumovozyma castellii</name>
    <name type="common">Yeast</name>
    <name type="synonym">Saccharomyces castellii</name>
    <dbReference type="NCBI Taxonomy" id="27288"/>
    <lineage>
        <taxon>Eukaryota</taxon>
        <taxon>Fungi</taxon>
        <taxon>Dikarya</taxon>
        <taxon>Ascomycota</taxon>
        <taxon>Saccharomycotina</taxon>
        <taxon>Saccharomycetes</taxon>
        <taxon>Saccharomycetales</taxon>
        <taxon>Saccharomycetaceae</taxon>
        <taxon>Naumovozyma</taxon>
    </lineage>
</organism>
<dbReference type="AlphaFoldDB" id="G0VAT3"/>
<dbReference type="PANTHER" id="PTHR43035">
    <property type="entry name" value="FATTY ACID REPRESSION MUTANT PROTEIN 2-RELATED"/>
    <property type="match status" value="1"/>
</dbReference>
<gene>
    <name evidence="2" type="primary">NCAS0B08760</name>
    <name evidence="2" type="ordered locus">NCAS_0B08760</name>
</gene>
<dbReference type="InterPro" id="IPR000415">
    <property type="entry name" value="Nitroreductase-like"/>
</dbReference>
<dbReference type="EMBL" id="HE576753">
    <property type="protein sequence ID" value="CCC68960.1"/>
    <property type="molecule type" value="Genomic_DNA"/>
</dbReference>
<name>G0VAT3_NAUCA</name>
<dbReference type="InterPro" id="IPR033877">
    <property type="entry name" value="Frm2/Hbn1"/>
</dbReference>
<feature type="domain" description="Nitroreductase" evidence="1">
    <location>
        <begin position="11"/>
        <end position="173"/>
    </location>
</feature>
<dbReference type="InterPro" id="IPR029479">
    <property type="entry name" value="Nitroreductase"/>
</dbReference>
<evidence type="ECO:0000313" key="3">
    <source>
        <dbReference type="Proteomes" id="UP000001640"/>
    </source>
</evidence>
<keyword evidence="3" id="KW-1185">Reference proteome</keyword>
<dbReference type="HOGENOM" id="CLU_073125_1_0_1"/>
<dbReference type="GeneID" id="96902516"/>
<evidence type="ECO:0000259" key="1">
    <source>
        <dbReference type="Pfam" id="PF00881"/>
    </source>
</evidence>
<accession>G0VAT3</accession>
<dbReference type="GO" id="GO:0034599">
    <property type="term" value="P:cellular response to oxidative stress"/>
    <property type="evidence" value="ECO:0007669"/>
    <property type="project" value="InterPro"/>
</dbReference>
<evidence type="ECO:0000313" key="2">
    <source>
        <dbReference type="EMBL" id="CCC68960.1"/>
    </source>
</evidence>
<dbReference type="OrthoDB" id="2138173at2759"/>
<dbReference type="eggNOG" id="ENOG502RYI9">
    <property type="taxonomic scope" value="Eukaryota"/>
</dbReference>
<proteinExistence type="predicted"/>
<dbReference type="RefSeq" id="XP_003675330.1">
    <property type="nucleotide sequence ID" value="XM_003675282.1"/>
</dbReference>
<dbReference type="Proteomes" id="UP000001640">
    <property type="component" value="Chromosome 2"/>
</dbReference>
<dbReference type="InParanoid" id="G0VAT3"/>
<sequence>MSSTQTFLDAIANRRTIYDLKQELPAGVKIEDVQHVIQTIVKNTPTALNSQENRAIILTGEAHRQVWDRVLKSITSKDGRKRPTSVRDEAYGSVIFFTDNETTNEFRKKFPGFSNAFNDAAYYTSGAVQIESWAALETLGLGCHLQHYNEAVKAALPLDIPISWRVHSQLCFGAPVKGAPAKDFIDNPVRILN</sequence>
<dbReference type="Gene3D" id="3.40.109.10">
    <property type="entry name" value="NADH Oxidase"/>
    <property type="match status" value="1"/>
</dbReference>
<dbReference type="Pfam" id="PF00881">
    <property type="entry name" value="Nitroreductase"/>
    <property type="match status" value="1"/>
</dbReference>
<dbReference type="STRING" id="1064592.G0VAT3"/>
<reference key="2">
    <citation type="submission" date="2011-08" db="EMBL/GenBank/DDBJ databases">
        <title>Genome sequence of Naumovozyma castellii.</title>
        <authorList>
            <person name="Gordon J.L."/>
            <person name="Armisen D."/>
            <person name="Proux-Wera E."/>
            <person name="OhEigeartaigh S.S."/>
            <person name="Byrne K.P."/>
            <person name="Wolfe K.H."/>
        </authorList>
    </citation>
    <scope>NUCLEOTIDE SEQUENCE</scope>
    <source>
        <strain>Type strain:CBS 4309</strain>
    </source>
</reference>